<keyword evidence="6" id="KW-1185">Reference proteome</keyword>
<name>A0ABM0JZ22_APLCA</name>
<gene>
    <name evidence="7" type="primary">LOC101857738</name>
</gene>
<evidence type="ECO:0000313" key="6">
    <source>
        <dbReference type="Proteomes" id="UP000694888"/>
    </source>
</evidence>
<feature type="region of interest" description="Disordered" evidence="5">
    <location>
        <begin position="252"/>
        <end position="279"/>
    </location>
</feature>
<evidence type="ECO:0000256" key="1">
    <source>
        <dbReference type="ARBA" id="ARBA00015005"/>
    </source>
</evidence>
<sequence>MGNRSKEMASGMPTEKHQEPVFDAAFSRLMDNFSSTRLFSPSAVAVSGVKPSAERLGEDDIVSPLKHLHLRQPINSKRTPRKLRRKGKTFNDLNLSVAAGFVHRPVVWPARLKSSAASTASKILRPARLSVLDSSLSGCNKETVEKTDVEKVLNKDVLAALQENTALDLKDVSSVQGKLSGRLPKSEKGAVRVFGITEGACASKNQAQTFLSLSEHCPSKESGKGQKSALACHSSDGFLKFRSTSQHFPVCSPSPVERGFSQSDNPAPGGSQTQDGVHIRGLNSAPSQLQSAASSSGTEGALVTRSCSHEMRLEETNVNELASYFEDLLHIPRKMSTMAEMMYA</sequence>
<dbReference type="InterPro" id="IPR008494">
    <property type="entry name" value="DUF776"/>
</dbReference>
<evidence type="ECO:0000256" key="4">
    <source>
        <dbReference type="ARBA" id="ARBA00031405"/>
    </source>
</evidence>
<proteinExistence type="predicted"/>
<evidence type="ECO:0000256" key="3">
    <source>
        <dbReference type="ARBA" id="ARBA00029721"/>
    </source>
</evidence>
<feature type="compositionally biased region" description="Polar residues" evidence="5">
    <location>
        <begin position="260"/>
        <end position="275"/>
    </location>
</feature>
<reference evidence="7" key="1">
    <citation type="submission" date="2025-08" db="UniProtKB">
        <authorList>
            <consortium name="RefSeq"/>
        </authorList>
    </citation>
    <scope>IDENTIFICATION</scope>
</reference>
<dbReference type="Proteomes" id="UP000694888">
    <property type="component" value="Unplaced"/>
</dbReference>
<dbReference type="GeneID" id="101857738"/>
<organism evidence="6 7">
    <name type="scientific">Aplysia californica</name>
    <name type="common">California sea hare</name>
    <dbReference type="NCBI Taxonomy" id="6500"/>
    <lineage>
        <taxon>Eukaryota</taxon>
        <taxon>Metazoa</taxon>
        <taxon>Spiralia</taxon>
        <taxon>Lophotrochozoa</taxon>
        <taxon>Mollusca</taxon>
        <taxon>Gastropoda</taxon>
        <taxon>Heterobranchia</taxon>
        <taxon>Euthyneura</taxon>
        <taxon>Tectipleura</taxon>
        <taxon>Aplysiida</taxon>
        <taxon>Aplysioidea</taxon>
        <taxon>Aplysiidae</taxon>
        <taxon>Aplysia</taxon>
    </lineage>
</organism>
<protein>
    <recommendedName>
        <fullName evidence="1">Oxidative stress-responsive serine-rich protein 1</fullName>
    </recommendedName>
    <alternativeName>
        <fullName evidence="4">Oxidative stress-responsive protein 1</fullName>
    </alternativeName>
    <alternativeName>
        <fullName evidence="3">Peroxide-inducible transcript 1 protein</fullName>
    </alternativeName>
</protein>
<dbReference type="PANTHER" id="PTHR31383">
    <property type="entry name" value="OXIDATIVE STRESS-RESPONSE SERINE-RICH PROTEIN 1"/>
    <property type="match status" value="1"/>
</dbReference>
<evidence type="ECO:0000256" key="2">
    <source>
        <dbReference type="ARBA" id="ARBA00022553"/>
    </source>
</evidence>
<evidence type="ECO:0000313" key="7">
    <source>
        <dbReference type="RefSeq" id="XP_005104904.1"/>
    </source>
</evidence>
<evidence type="ECO:0000256" key="5">
    <source>
        <dbReference type="SAM" id="MobiDB-lite"/>
    </source>
</evidence>
<dbReference type="PANTHER" id="PTHR31383:SF2">
    <property type="entry name" value="OXIDATIVE STRESS-RESPONSIVE SERINE-RICH PROTEIN 1"/>
    <property type="match status" value="1"/>
</dbReference>
<keyword evidence="2" id="KW-0597">Phosphoprotein</keyword>
<dbReference type="RefSeq" id="XP_005104904.1">
    <property type="nucleotide sequence ID" value="XM_005104847.3"/>
</dbReference>
<accession>A0ABM0JZ22</accession>